<dbReference type="GeneID" id="120255223"/>
<keyword evidence="4 8" id="KW-0064">Aspartyl protease</keyword>
<evidence type="ECO:0000256" key="7">
    <source>
        <dbReference type="PIRSR" id="PIRSR601461-1"/>
    </source>
</evidence>
<keyword evidence="3" id="KW-0732">Signal</keyword>
<dbReference type="FunFam" id="2.40.70.10:FF:000021">
    <property type="entry name" value="Aspartyl protease AED1"/>
    <property type="match status" value="1"/>
</dbReference>
<evidence type="ECO:0000259" key="10">
    <source>
        <dbReference type="PROSITE" id="PS51767"/>
    </source>
</evidence>
<proteinExistence type="inferred from homology"/>
<dbReference type="PANTHER" id="PTHR13683">
    <property type="entry name" value="ASPARTYL PROTEASES"/>
    <property type="match status" value="1"/>
</dbReference>
<dbReference type="InterPro" id="IPR032861">
    <property type="entry name" value="TAXi_N"/>
</dbReference>
<dbReference type="InterPro" id="IPR032799">
    <property type="entry name" value="TAXi_C"/>
</dbReference>
<evidence type="ECO:0000256" key="1">
    <source>
        <dbReference type="ARBA" id="ARBA00007447"/>
    </source>
</evidence>
<keyword evidence="6" id="KW-1015">Disulfide bond</keyword>
<evidence type="ECO:0000256" key="3">
    <source>
        <dbReference type="ARBA" id="ARBA00022729"/>
    </source>
</evidence>
<feature type="active site" evidence="7">
    <location>
        <position position="157"/>
    </location>
</feature>
<dbReference type="PROSITE" id="PS51767">
    <property type="entry name" value="PEPTIDASE_A1"/>
    <property type="match status" value="1"/>
</dbReference>
<dbReference type="SUPFAM" id="SSF50630">
    <property type="entry name" value="Acid proteases"/>
    <property type="match status" value="1"/>
</dbReference>
<evidence type="ECO:0000256" key="5">
    <source>
        <dbReference type="ARBA" id="ARBA00022801"/>
    </source>
</evidence>
<keyword evidence="9" id="KW-1133">Transmembrane helix</keyword>
<evidence type="ECO:0000256" key="2">
    <source>
        <dbReference type="ARBA" id="ARBA00022670"/>
    </source>
</evidence>
<accession>A0AB40AVN0</accession>
<dbReference type="PROSITE" id="PS00141">
    <property type="entry name" value="ASP_PROTEASE"/>
    <property type="match status" value="1"/>
</dbReference>
<evidence type="ECO:0000256" key="6">
    <source>
        <dbReference type="ARBA" id="ARBA00023157"/>
    </source>
</evidence>
<evidence type="ECO:0000313" key="11">
    <source>
        <dbReference type="Proteomes" id="UP001515500"/>
    </source>
</evidence>
<keyword evidence="11" id="KW-1185">Reference proteome</keyword>
<dbReference type="Proteomes" id="UP001515500">
    <property type="component" value="Chromosome 3"/>
</dbReference>
<dbReference type="PANTHER" id="PTHR13683:SF750">
    <property type="entry name" value="ASPARTYL PROTEASE AED1"/>
    <property type="match status" value="1"/>
</dbReference>
<dbReference type="Pfam" id="PF14541">
    <property type="entry name" value="TAXi_C"/>
    <property type="match status" value="1"/>
</dbReference>
<keyword evidence="5 8" id="KW-0378">Hydrolase</keyword>
<organism evidence="11 12">
    <name type="scientific">Dioscorea cayennensis subsp. rotundata</name>
    <name type="common">White Guinea yam</name>
    <name type="synonym">Dioscorea rotundata</name>
    <dbReference type="NCBI Taxonomy" id="55577"/>
    <lineage>
        <taxon>Eukaryota</taxon>
        <taxon>Viridiplantae</taxon>
        <taxon>Streptophyta</taxon>
        <taxon>Embryophyta</taxon>
        <taxon>Tracheophyta</taxon>
        <taxon>Spermatophyta</taxon>
        <taxon>Magnoliopsida</taxon>
        <taxon>Liliopsida</taxon>
        <taxon>Dioscoreales</taxon>
        <taxon>Dioscoreaceae</taxon>
        <taxon>Dioscorea</taxon>
    </lineage>
</organism>
<dbReference type="InterPro" id="IPR033873">
    <property type="entry name" value="CND41-like"/>
</dbReference>
<feature type="transmembrane region" description="Helical" evidence="9">
    <location>
        <begin position="6"/>
        <end position="30"/>
    </location>
</feature>
<reference evidence="12" key="1">
    <citation type="submission" date="2025-08" db="UniProtKB">
        <authorList>
            <consortium name="RefSeq"/>
        </authorList>
    </citation>
    <scope>IDENTIFICATION</scope>
</reference>
<gene>
    <name evidence="12" type="primary">LOC120255223</name>
</gene>
<name>A0AB40AVN0_DIOCR</name>
<dbReference type="FunFam" id="2.40.70.10:FF:000013">
    <property type="entry name" value="Aspartyl protease AED1"/>
    <property type="match status" value="1"/>
</dbReference>
<evidence type="ECO:0000313" key="12">
    <source>
        <dbReference type="RefSeq" id="XP_039119036.1"/>
    </source>
</evidence>
<dbReference type="RefSeq" id="XP_039119036.1">
    <property type="nucleotide sequence ID" value="XM_039263102.1"/>
</dbReference>
<dbReference type="InterPro" id="IPR001461">
    <property type="entry name" value="Aspartic_peptidase_A1"/>
</dbReference>
<evidence type="ECO:0000256" key="9">
    <source>
        <dbReference type="SAM" id="Phobius"/>
    </source>
</evidence>
<keyword evidence="2 8" id="KW-0645">Protease</keyword>
<dbReference type="InterPro" id="IPR001969">
    <property type="entry name" value="Aspartic_peptidase_AS"/>
</dbReference>
<evidence type="ECO:0000256" key="4">
    <source>
        <dbReference type="ARBA" id="ARBA00022750"/>
    </source>
</evidence>
<dbReference type="InterPro" id="IPR021109">
    <property type="entry name" value="Peptidase_aspartic_dom_sf"/>
</dbReference>
<evidence type="ECO:0000256" key="8">
    <source>
        <dbReference type="RuleBase" id="RU000454"/>
    </source>
</evidence>
<protein>
    <submittedName>
        <fullName evidence="12">Aspartyl protease family protein At5g10770-like</fullName>
    </submittedName>
</protein>
<keyword evidence="9" id="KW-0812">Transmembrane</keyword>
<dbReference type="CDD" id="cd05472">
    <property type="entry name" value="cnd41_like"/>
    <property type="match status" value="1"/>
</dbReference>
<dbReference type="InterPro" id="IPR033121">
    <property type="entry name" value="PEPTIDASE_A1"/>
</dbReference>
<dbReference type="PRINTS" id="PR00792">
    <property type="entry name" value="PEPSIN"/>
</dbReference>
<comment type="similarity">
    <text evidence="1 8">Belongs to the peptidase A1 family.</text>
</comment>
<dbReference type="Pfam" id="PF14543">
    <property type="entry name" value="TAXi_N"/>
    <property type="match status" value="1"/>
</dbReference>
<dbReference type="GO" id="GO:0004190">
    <property type="term" value="F:aspartic-type endopeptidase activity"/>
    <property type="evidence" value="ECO:0007669"/>
    <property type="project" value="UniProtKB-KW"/>
</dbReference>
<dbReference type="GO" id="GO:0006508">
    <property type="term" value="P:proteolysis"/>
    <property type="evidence" value="ECO:0007669"/>
    <property type="project" value="UniProtKB-KW"/>
</dbReference>
<dbReference type="Gene3D" id="2.40.70.10">
    <property type="entry name" value="Acid Proteases"/>
    <property type="match status" value="2"/>
</dbReference>
<sequence length="476" mass="51380">MASHPFTISFFYGFAFLFLSSPSFIHYSFVTGEISGDFRHVVKLTSLLPAPMCVSTKDSMATGTRLKLVHQHGACSPLKQTKKLNHKQILTQDQYRVNFIQNHRRSSTTTIYLNKTQISPITETKIPAYKGYSFSTSNYIVNISFGTPTHDFTVVFDTGSDVTWIQCQPCAVHCYHQQEPIFDPTQSSTYSNVSCSAPACAELDVSGCSGTTCLYGVLYGDNSTTIGFFMPKTLSLFSSSDILPGFFFGCGENNTGLFGETAGILGLGRGPTSLISQSITKYNGVFSYCLPATTSSAGYLTFGGEAPANFNCTQMLTNSSMPTFYFLGLQSISVAGTKLSISPTVFSNPGTLIDSGTVISRLPPAAYSSLRDAFRKQMAKYPMAPAFQLLDTCYDLSSYETVDIPTVSLEFTGDVVVDLDLFGIVFVVSLSQVCLAFAGNSDAGDVGIIGNVQQRKIGVFYDVGNKVIGFGSGACD</sequence>
<keyword evidence="9" id="KW-0472">Membrane</keyword>
<dbReference type="AlphaFoldDB" id="A0AB40AVN0"/>
<feature type="domain" description="Peptidase A1" evidence="10">
    <location>
        <begin position="139"/>
        <end position="471"/>
    </location>
</feature>
<feature type="active site" evidence="7">
    <location>
        <position position="354"/>
    </location>
</feature>